<comment type="caution">
    <text evidence="3">The sequence shown here is derived from an EMBL/GenBank/DDBJ whole genome shotgun (WGS) entry which is preliminary data.</text>
</comment>
<feature type="region of interest" description="Disordered" evidence="1">
    <location>
        <begin position="387"/>
        <end position="457"/>
    </location>
</feature>
<evidence type="ECO:0000259" key="2">
    <source>
        <dbReference type="Pfam" id="PF01590"/>
    </source>
</evidence>
<protein>
    <recommendedName>
        <fullName evidence="2">GAF domain-containing protein</fullName>
    </recommendedName>
</protein>
<name>A0A024GNQ5_9STRA</name>
<dbReference type="OrthoDB" id="166134at2759"/>
<sequence>MRRNSAESHNIPSARFSGKSFDISDEEQQRQCELAEKEHLPNLIRQCTLTSMRNRGWKEVKKTEGLTVWEKGGEAKPSGHGQASSYQVRSFTRVHSSLDVLQEILSSSVLTSYRSYLRILYKRLIARTTILSHYERLEGKTSDNFSSKHLISGSALLRLCWMAFNSPVPTITALEMFLFTYTKKLAPDALGPIGSMNQKEERRNDHDFQEKAPAAFQILWTSTSTDLQGISNSQSLFIPLAGFLLYPTNHQEMTDIVFYASAGEQKDVSQQNVTELILRKMAWSIRRFSNAVNAWKWNQQIKANLHSAQHIWSRADLYCQCQACLCLFEEFVQRKHQCFICAEFFCRTCTRSGIVDLPATGITNAIICKCCQQKHCGKGGEKLPFYSKQGQSKAKPSPHKIKHRNGMEVGRAESTTSPRVYENKSFERSKTFAASSKQTKKNQPKESTNLNTTPATGIPDFASVSEGVFGSQQQARLRIQTARSPGRFVNPAKSSFELTYNFAESKSSQPSKDTHSTQNPELSTLKVNNQLGESVQHVRLVPSPEVFLTSLQALCQHATEAFKCRYGAVSIVQFNGSLAHISLSLSHYMYVRKHNRLIPTSGKMGCCLPILENRSKTFCHDVRDTCQSPCYDFLQLPIVKGPQAVRFYAGVPLTSSQRKGSDELLLGAISVFDPIPRRRKLRDDSKCAVLQHLAITFAEKNFVVLSSPLVSNRRGSSSCHQGEIPSKVDSSQGKNSCIAKLKGKAQEKICKADYTSMTLNLKRQQECVQ</sequence>
<feature type="domain" description="GAF" evidence="2">
    <location>
        <begin position="550"/>
        <end position="697"/>
    </location>
</feature>
<dbReference type="AlphaFoldDB" id="A0A024GNQ5"/>
<feature type="region of interest" description="Disordered" evidence="1">
    <location>
        <begin position="1"/>
        <end position="23"/>
    </location>
</feature>
<dbReference type="PANTHER" id="PTHR43102">
    <property type="entry name" value="SLR1143 PROTEIN"/>
    <property type="match status" value="1"/>
</dbReference>
<dbReference type="Proteomes" id="UP000053237">
    <property type="component" value="Unassembled WGS sequence"/>
</dbReference>
<evidence type="ECO:0000313" key="4">
    <source>
        <dbReference type="Proteomes" id="UP000053237"/>
    </source>
</evidence>
<reference evidence="3 4" key="1">
    <citation type="submission" date="2012-05" db="EMBL/GenBank/DDBJ databases">
        <title>Recombination and specialization in a pathogen metapopulation.</title>
        <authorList>
            <person name="Gardiner A."/>
            <person name="Kemen E."/>
            <person name="Schultz-Larsen T."/>
            <person name="MacLean D."/>
            <person name="Van Oosterhout C."/>
            <person name="Jones J.D.G."/>
        </authorList>
    </citation>
    <scope>NUCLEOTIDE SEQUENCE [LARGE SCALE GENOMIC DNA]</scope>
    <source>
        <strain evidence="3 4">Ac Nc2</strain>
    </source>
</reference>
<organism evidence="3 4">
    <name type="scientific">Albugo candida</name>
    <dbReference type="NCBI Taxonomy" id="65357"/>
    <lineage>
        <taxon>Eukaryota</taxon>
        <taxon>Sar</taxon>
        <taxon>Stramenopiles</taxon>
        <taxon>Oomycota</taxon>
        <taxon>Peronosporomycetes</taxon>
        <taxon>Albuginales</taxon>
        <taxon>Albuginaceae</taxon>
        <taxon>Albugo</taxon>
    </lineage>
</organism>
<dbReference type="InterPro" id="IPR003018">
    <property type="entry name" value="GAF"/>
</dbReference>
<dbReference type="SUPFAM" id="SSF57903">
    <property type="entry name" value="FYVE/PHD zinc finger"/>
    <property type="match status" value="1"/>
</dbReference>
<gene>
    <name evidence="3" type="ORF">BN9_092420</name>
</gene>
<dbReference type="PANTHER" id="PTHR43102:SF2">
    <property type="entry name" value="GAF DOMAIN-CONTAINING PROTEIN"/>
    <property type="match status" value="1"/>
</dbReference>
<feature type="compositionally biased region" description="Polar residues" evidence="1">
    <location>
        <begin position="445"/>
        <end position="455"/>
    </location>
</feature>
<keyword evidence="4" id="KW-1185">Reference proteome</keyword>
<evidence type="ECO:0000313" key="3">
    <source>
        <dbReference type="EMBL" id="CCI48180.1"/>
    </source>
</evidence>
<dbReference type="InParanoid" id="A0A024GNQ5"/>
<dbReference type="Pfam" id="PF01590">
    <property type="entry name" value="GAF"/>
    <property type="match status" value="1"/>
</dbReference>
<accession>A0A024GNQ5</accession>
<dbReference type="InterPro" id="IPR011011">
    <property type="entry name" value="Znf_FYVE_PHD"/>
</dbReference>
<dbReference type="EMBL" id="CAIX01000208">
    <property type="protein sequence ID" value="CCI48180.1"/>
    <property type="molecule type" value="Genomic_DNA"/>
</dbReference>
<evidence type="ECO:0000256" key="1">
    <source>
        <dbReference type="SAM" id="MobiDB-lite"/>
    </source>
</evidence>
<proteinExistence type="predicted"/>
<feature type="compositionally biased region" description="Basic and acidic residues" evidence="1">
    <location>
        <begin position="421"/>
        <end position="430"/>
    </location>
</feature>
<feature type="region of interest" description="Disordered" evidence="1">
    <location>
        <begin position="712"/>
        <end position="731"/>
    </location>
</feature>